<reference evidence="2" key="1">
    <citation type="submission" date="2023-03" db="EMBL/GenBank/DDBJ databases">
        <authorList>
            <person name="Shen W."/>
            <person name="Cai J."/>
        </authorList>
    </citation>
    <scope>NUCLEOTIDE SEQUENCE</scope>
    <source>
        <strain evidence="2">B646-2</strain>
    </source>
</reference>
<gene>
    <name evidence="2" type="ORF">P7D78_02660</name>
</gene>
<accession>A0AAW8SQ91</accession>
<comment type="caution">
    <text evidence="2">The sequence shown here is derived from an EMBL/GenBank/DDBJ whole genome shotgun (WGS) entry which is preliminary data.</text>
</comment>
<organism evidence="2 3">
    <name type="scientific">Enterococcus raffinosus</name>
    <dbReference type="NCBI Taxonomy" id="71452"/>
    <lineage>
        <taxon>Bacteria</taxon>
        <taxon>Bacillati</taxon>
        <taxon>Bacillota</taxon>
        <taxon>Bacilli</taxon>
        <taxon>Lactobacillales</taxon>
        <taxon>Enterococcaceae</taxon>
        <taxon>Enterococcus</taxon>
    </lineage>
</organism>
<dbReference type="RefSeq" id="WP_010746841.1">
    <property type="nucleotide sequence ID" value="NZ_BAAAXM010000041.1"/>
</dbReference>
<keyword evidence="1" id="KW-0175">Coiled coil</keyword>
<proteinExistence type="predicted"/>
<sequence length="189" mass="22280">MEILDDSKLKESINGKVLSKVQLLEDRNEELLNQVKKLEGIRGALEEKVSAYRYRLKEITKQLEETQLPPTQDEVVYHNKDNLDRRRFILRGRLFQKEMEKRSKGNKGDQNVKELQEKYDRLLEQYMYEHDKSEALFDYLFQKEGNPDLELFTRADAADTLLEATRLSRTIIQQAENRVQSIKSVNSSN</sequence>
<name>A0AAW8SQ91_9ENTE</name>
<evidence type="ECO:0000256" key="1">
    <source>
        <dbReference type="SAM" id="Coils"/>
    </source>
</evidence>
<dbReference type="AlphaFoldDB" id="A0AAW8SQ91"/>
<protein>
    <submittedName>
        <fullName evidence="2">Uncharacterized protein</fullName>
    </submittedName>
</protein>
<evidence type="ECO:0000313" key="3">
    <source>
        <dbReference type="Proteomes" id="UP001249240"/>
    </source>
</evidence>
<dbReference type="Proteomes" id="UP001249240">
    <property type="component" value="Unassembled WGS sequence"/>
</dbReference>
<dbReference type="EMBL" id="JARPXM010000002">
    <property type="protein sequence ID" value="MDT2537013.1"/>
    <property type="molecule type" value="Genomic_DNA"/>
</dbReference>
<feature type="coiled-coil region" evidence="1">
    <location>
        <begin position="14"/>
        <end position="48"/>
    </location>
</feature>
<evidence type="ECO:0000313" key="2">
    <source>
        <dbReference type="EMBL" id="MDT2537013.1"/>
    </source>
</evidence>